<evidence type="ECO:0000256" key="6">
    <source>
        <dbReference type="SAM" id="MobiDB-lite"/>
    </source>
</evidence>
<evidence type="ECO:0000256" key="4">
    <source>
        <dbReference type="HAMAP-Rule" id="MF_01435"/>
    </source>
</evidence>
<feature type="region of interest" description="Disordered" evidence="6">
    <location>
        <begin position="122"/>
        <end position="141"/>
    </location>
</feature>
<dbReference type="InterPro" id="IPR025603">
    <property type="entry name" value="YebF/ColM_immunity"/>
</dbReference>
<feature type="disulfide bond" evidence="5">
    <location>
        <begin position="39"/>
        <end position="112"/>
    </location>
</feature>
<dbReference type="PROSITE" id="PS51979">
    <property type="entry name" value="YEBF_CMI"/>
    <property type="match status" value="1"/>
</dbReference>
<dbReference type="NCBIfam" id="NF041240">
    <property type="entry name" value="YebF_not_Cmi"/>
    <property type="match status" value="1"/>
</dbReference>
<dbReference type="Pfam" id="PF13995">
    <property type="entry name" value="YebF"/>
    <property type="match status" value="1"/>
</dbReference>
<organism evidence="7 8">
    <name type="scientific">Yersinia pestis bv. Antiqua (strain Antiqua)</name>
    <dbReference type="NCBI Taxonomy" id="360102"/>
    <lineage>
        <taxon>Bacteria</taxon>
        <taxon>Pseudomonadati</taxon>
        <taxon>Pseudomonadota</taxon>
        <taxon>Gammaproteobacteria</taxon>
        <taxon>Enterobacterales</taxon>
        <taxon>Yersiniaceae</taxon>
        <taxon>Yersinia</taxon>
    </lineage>
</organism>
<dbReference type="EMBL" id="CP000308">
    <property type="protein sequence ID" value="ABG13118.1"/>
    <property type="molecule type" value="Genomic_DNA"/>
</dbReference>
<evidence type="ECO:0000256" key="1">
    <source>
        <dbReference type="ARBA" id="ARBA00022525"/>
    </source>
</evidence>
<dbReference type="Gene3D" id="3.10.450.300">
    <property type="entry name" value="YebF/Colicin-M immunity protein"/>
    <property type="match status" value="1"/>
</dbReference>
<dbReference type="Proteomes" id="UP000001971">
    <property type="component" value="Chromosome"/>
</dbReference>
<accession>A0A0H2Y4Y7</accession>
<dbReference type="GO" id="GO:0005576">
    <property type="term" value="C:extracellular region"/>
    <property type="evidence" value="ECO:0007669"/>
    <property type="project" value="UniProtKB-SubCell"/>
</dbReference>
<evidence type="ECO:0000313" key="8">
    <source>
        <dbReference type="Proteomes" id="UP000001971"/>
    </source>
</evidence>
<feature type="chain" id="PRO_5008988659" description="Protein YebF" evidence="4">
    <location>
        <begin position="29"/>
        <end position="141"/>
    </location>
</feature>
<dbReference type="HAMAP" id="MF_01435">
    <property type="entry name" value="YebF"/>
    <property type="match status" value="1"/>
</dbReference>
<sequence length="141" mass="15406" precursor="true">MRGGVMKKTGLALVLATILLGMMGSVHAQEPRVVKVPACIGLNQSQVATQVKRDFLQNRIPRWEADKKQLGTDKPVVWINVVDIIGKDDIWQVPLIARGNKGDKTYQVVLDCKSGTMTYTGLNAQTRPDPQIGLNSQAGPK</sequence>
<feature type="signal peptide" evidence="4">
    <location>
        <begin position="1"/>
        <end position="28"/>
    </location>
</feature>
<dbReference type="InterPro" id="IPR038703">
    <property type="entry name" value="YebF/Cmi_sf"/>
</dbReference>
<evidence type="ECO:0000256" key="2">
    <source>
        <dbReference type="ARBA" id="ARBA00022729"/>
    </source>
</evidence>
<keyword evidence="3 5" id="KW-1015">Disulfide bond</keyword>
<evidence type="ECO:0000256" key="5">
    <source>
        <dbReference type="PROSITE-ProRule" id="PRU01323"/>
    </source>
</evidence>
<dbReference type="AlphaFoldDB" id="A0A0H2Y4Y7"/>
<evidence type="ECO:0000313" key="7">
    <source>
        <dbReference type="EMBL" id="ABG13118.1"/>
    </source>
</evidence>
<dbReference type="KEGG" id="ypa:YPA_1151"/>
<protein>
    <recommendedName>
        <fullName evidence="4">Protein YebF</fullName>
    </recommendedName>
</protein>
<dbReference type="NCBIfam" id="NF010224">
    <property type="entry name" value="PRK13680.1"/>
    <property type="match status" value="1"/>
</dbReference>
<comment type="subcellular location">
    <subcellularLocation>
        <location evidence="4">Secreted</location>
    </subcellularLocation>
</comment>
<proteinExistence type="inferred from homology"/>
<name>A0A0H2Y4Y7_YERPA</name>
<keyword evidence="2 4" id="KW-0732">Signal</keyword>
<gene>
    <name evidence="4" type="primary">yebF</name>
    <name evidence="7" type="ordered locus">YPA_1151</name>
</gene>
<comment type="similarity">
    <text evidence="4">Belongs to the YebF family.</text>
</comment>
<evidence type="ECO:0000256" key="3">
    <source>
        <dbReference type="ARBA" id="ARBA00023157"/>
    </source>
</evidence>
<reference evidence="7 8" key="1">
    <citation type="journal article" date="2006" name="J. Bacteriol.">
        <title>Complete genome sequence of Yersinia pestis strains Antiqua and Nepal516: evidence of gene reduction in an emerging pathogen.</title>
        <authorList>
            <person name="Chain P.S."/>
            <person name="Hu P."/>
            <person name="Malfatti S.A."/>
            <person name="Radnedge L."/>
            <person name="Larimer F."/>
            <person name="Vergez L.M."/>
            <person name="Worsham P."/>
            <person name="Chu M.C."/>
            <person name="Andersen G.L."/>
        </authorList>
    </citation>
    <scope>NUCLEOTIDE SEQUENCE [LARGE SCALE GENOMIC DNA]</scope>
    <source>
        <strain evidence="7 8">Antiqua</strain>
    </source>
</reference>
<dbReference type="InterPro" id="IPR020236">
    <property type="entry name" value="Uncharacterised_YebF"/>
</dbReference>
<keyword evidence="1 4" id="KW-0964">Secreted</keyword>